<dbReference type="GO" id="GO:0009295">
    <property type="term" value="C:nucleoid"/>
    <property type="evidence" value="ECO:0007669"/>
    <property type="project" value="UniProtKB-SubCell"/>
</dbReference>
<evidence type="ECO:0000256" key="4">
    <source>
        <dbReference type="ARBA" id="ARBA00023015"/>
    </source>
</evidence>
<organism evidence="9 10">
    <name type="scientific">Candidatus Protoclostridium stercorigallinarum</name>
    <dbReference type="NCBI Taxonomy" id="2838741"/>
    <lineage>
        <taxon>Bacteria</taxon>
        <taxon>Bacillati</taxon>
        <taxon>Bacillota</taxon>
        <taxon>Clostridia</taxon>
        <taxon>Candidatus Protoclostridium</taxon>
    </lineage>
</organism>
<sequence length="139" mass="16041">MFLSGRYNHQVDDKGRIRIPAKFKDALGSNPYMTVGQNRCLYIFSREEAERILGERFGEVDGFTKDGRLSAMRKIFSRGTFLEEDKQGRLTVPSWLIEYSGIKKNVVSIGMNNRVELWDEETWNKYDAAEDADSLFGED</sequence>
<accession>A0A9D1PYW4</accession>
<dbReference type="InterPro" id="IPR007159">
    <property type="entry name" value="SpoVT-AbrB_dom"/>
</dbReference>
<dbReference type="AlphaFoldDB" id="A0A9D1PYW4"/>
<evidence type="ECO:0000256" key="7">
    <source>
        <dbReference type="HAMAP-Rule" id="MF_01008"/>
    </source>
</evidence>
<evidence type="ECO:0000313" key="10">
    <source>
        <dbReference type="Proteomes" id="UP000823990"/>
    </source>
</evidence>
<evidence type="ECO:0000256" key="2">
    <source>
        <dbReference type="ARBA" id="ARBA00022490"/>
    </source>
</evidence>
<evidence type="ECO:0000256" key="1">
    <source>
        <dbReference type="ARBA" id="ARBA00013860"/>
    </source>
</evidence>
<keyword evidence="3" id="KW-0677">Repeat</keyword>
<dbReference type="PROSITE" id="PS51740">
    <property type="entry name" value="SPOVT_ABRB"/>
    <property type="match status" value="1"/>
</dbReference>
<evidence type="ECO:0000256" key="6">
    <source>
        <dbReference type="ARBA" id="ARBA00023163"/>
    </source>
</evidence>
<dbReference type="InterPro" id="IPR038619">
    <property type="entry name" value="MraZ_sf"/>
</dbReference>
<evidence type="ECO:0000256" key="3">
    <source>
        <dbReference type="ARBA" id="ARBA00022737"/>
    </source>
</evidence>
<dbReference type="InterPro" id="IPR035642">
    <property type="entry name" value="MraZ_N"/>
</dbReference>
<dbReference type="Gene3D" id="3.40.1550.20">
    <property type="entry name" value="Transcriptional regulator MraZ domain"/>
    <property type="match status" value="1"/>
</dbReference>
<dbReference type="SUPFAM" id="SSF89447">
    <property type="entry name" value="AbrB/MazE/MraZ-like"/>
    <property type="match status" value="1"/>
</dbReference>
<evidence type="ECO:0000259" key="8">
    <source>
        <dbReference type="PROSITE" id="PS51740"/>
    </source>
</evidence>
<comment type="subcellular location">
    <subcellularLocation>
        <location evidence="7">Cytoplasm</location>
        <location evidence="7">Nucleoid</location>
    </subcellularLocation>
</comment>
<dbReference type="PANTHER" id="PTHR34701:SF1">
    <property type="entry name" value="TRANSCRIPTIONAL REGULATOR MRAZ"/>
    <property type="match status" value="1"/>
</dbReference>
<keyword evidence="2 7" id="KW-0963">Cytoplasm</keyword>
<feature type="domain" description="SpoVT-AbrB" evidence="8">
    <location>
        <begin position="6"/>
        <end position="48"/>
    </location>
</feature>
<keyword evidence="6 7" id="KW-0804">Transcription</keyword>
<dbReference type="Proteomes" id="UP000823990">
    <property type="component" value="Unassembled WGS sequence"/>
</dbReference>
<dbReference type="EMBL" id="DXHS01000010">
    <property type="protein sequence ID" value="HIW01838.1"/>
    <property type="molecule type" value="Genomic_DNA"/>
</dbReference>
<dbReference type="GO" id="GO:2000143">
    <property type="term" value="P:negative regulation of DNA-templated transcription initiation"/>
    <property type="evidence" value="ECO:0007669"/>
    <property type="project" value="TreeGrafter"/>
</dbReference>
<dbReference type="CDD" id="cd16320">
    <property type="entry name" value="MraZ_N"/>
    <property type="match status" value="1"/>
</dbReference>
<dbReference type="InterPro" id="IPR003444">
    <property type="entry name" value="MraZ"/>
</dbReference>
<dbReference type="HAMAP" id="MF_01008">
    <property type="entry name" value="MraZ"/>
    <property type="match status" value="1"/>
</dbReference>
<reference evidence="9" key="1">
    <citation type="journal article" date="2021" name="PeerJ">
        <title>Extensive microbial diversity within the chicken gut microbiome revealed by metagenomics and culture.</title>
        <authorList>
            <person name="Gilroy R."/>
            <person name="Ravi A."/>
            <person name="Getino M."/>
            <person name="Pursley I."/>
            <person name="Horton D.L."/>
            <person name="Alikhan N.F."/>
            <person name="Baker D."/>
            <person name="Gharbi K."/>
            <person name="Hall N."/>
            <person name="Watson M."/>
            <person name="Adriaenssens E.M."/>
            <person name="Foster-Nyarko E."/>
            <person name="Jarju S."/>
            <person name="Secka A."/>
            <person name="Antonio M."/>
            <person name="Oren A."/>
            <person name="Chaudhuri R.R."/>
            <person name="La Ragione R."/>
            <person name="Hildebrand F."/>
            <person name="Pallen M.J."/>
        </authorList>
    </citation>
    <scope>NUCLEOTIDE SEQUENCE</scope>
    <source>
        <strain evidence="9">12435</strain>
    </source>
</reference>
<comment type="subunit">
    <text evidence="7">Forms oligomers.</text>
</comment>
<proteinExistence type="inferred from homology"/>
<protein>
    <recommendedName>
        <fullName evidence="1 7">Transcriptional regulator MraZ</fullName>
    </recommendedName>
</protein>
<reference evidence="9" key="2">
    <citation type="submission" date="2021-04" db="EMBL/GenBank/DDBJ databases">
        <authorList>
            <person name="Gilroy R."/>
        </authorList>
    </citation>
    <scope>NUCLEOTIDE SEQUENCE</scope>
    <source>
        <strain evidence="9">12435</strain>
    </source>
</reference>
<dbReference type="InterPro" id="IPR035644">
    <property type="entry name" value="MraZ_C"/>
</dbReference>
<dbReference type="Pfam" id="PF02381">
    <property type="entry name" value="MraZ"/>
    <property type="match status" value="2"/>
</dbReference>
<keyword evidence="5 7" id="KW-0238">DNA-binding</keyword>
<dbReference type="GO" id="GO:0000976">
    <property type="term" value="F:transcription cis-regulatory region binding"/>
    <property type="evidence" value="ECO:0007669"/>
    <property type="project" value="TreeGrafter"/>
</dbReference>
<dbReference type="PANTHER" id="PTHR34701">
    <property type="entry name" value="TRANSCRIPTIONAL REGULATOR MRAZ"/>
    <property type="match status" value="1"/>
</dbReference>
<name>A0A9D1PYW4_9FIRM</name>
<gene>
    <name evidence="7" type="primary">mraZ</name>
    <name evidence="9" type="ORF">H9892_00635</name>
</gene>
<dbReference type="InterPro" id="IPR020603">
    <property type="entry name" value="MraZ_dom"/>
</dbReference>
<keyword evidence="4 7" id="KW-0805">Transcription regulation</keyword>
<comment type="similarity">
    <text evidence="7">Belongs to the MraZ family.</text>
</comment>
<dbReference type="InterPro" id="IPR037914">
    <property type="entry name" value="SpoVT-AbrB_sf"/>
</dbReference>
<evidence type="ECO:0000256" key="5">
    <source>
        <dbReference type="ARBA" id="ARBA00023125"/>
    </source>
</evidence>
<dbReference type="GO" id="GO:0003700">
    <property type="term" value="F:DNA-binding transcription factor activity"/>
    <property type="evidence" value="ECO:0007669"/>
    <property type="project" value="UniProtKB-UniRule"/>
</dbReference>
<dbReference type="GO" id="GO:0005737">
    <property type="term" value="C:cytoplasm"/>
    <property type="evidence" value="ECO:0007669"/>
    <property type="project" value="UniProtKB-UniRule"/>
</dbReference>
<comment type="caution">
    <text evidence="9">The sequence shown here is derived from an EMBL/GenBank/DDBJ whole genome shotgun (WGS) entry which is preliminary data.</text>
</comment>
<dbReference type="CDD" id="cd16321">
    <property type="entry name" value="MraZ_C"/>
    <property type="match status" value="1"/>
</dbReference>
<evidence type="ECO:0000313" key="9">
    <source>
        <dbReference type="EMBL" id="HIW01838.1"/>
    </source>
</evidence>